<dbReference type="Gene3D" id="3.30.420.40">
    <property type="match status" value="2"/>
</dbReference>
<accession>A0A674EFP3</accession>
<dbReference type="Ensembl" id="ENSSTUT00000114147.1">
    <property type="protein sequence ID" value="ENSSTUP00000106512.1"/>
    <property type="gene ID" value="ENSSTUG00000047440.1"/>
</dbReference>
<sequence>MIPLRWLLKSRLDRNVVVNFEIQELLFDSATSELAPCNPLHSRQMMSVLLFECYRVPNAVVGDSTYITTLLSATPPPHTHTGIVLSSSYHCAHILPVINGRCNMSSGVSPGWMRVNVGGSQVVSYLQRLFQLKYTGHLAAVTLYVIELLHKHSYRLPPRSLEKWCSAEFYEQEVQRMQLPFSAMVLGGVVIVEEMQERRAQQLRRLQEINAWRREEMLQQDQERLDKLLEMLEDGYLEQFHKNLVQLNMDSAEELQSYINKLSLVVDQGRQRLLQVIIGSSYNERSKEILDKNLLQSAQDLRLGQRFPFQQDIHGTGLLKRLGRKNQLSSVVTLTTEIPTASGNNVSTRTVRQEFYEMSFYGRAAAHTSLRSPCAMPSVGWSGVKLAAIGLWGSGNAFSGVLNHASPSRSPMDKSGFGECQENATCLNA</sequence>
<keyword evidence="2" id="KW-1185">Reference proteome</keyword>
<protein>
    <submittedName>
        <fullName evidence="1">Actin related protein 5</fullName>
    </submittedName>
</protein>
<dbReference type="Proteomes" id="UP000472277">
    <property type="component" value="Chromosome 30"/>
</dbReference>
<dbReference type="SUPFAM" id="SSF53067">
    <property type="entry name" value="Actin-like ATPase domain"/>
    <property type="match status" value="1"/>
</dbReference>
<dbReference type="AlphaFoldDB" id="A0A674EFP3"/>
<dbReference type="GeneTree" id="ENSGT00720000108866"/>
<dbReference type="InterPro" id="IPR043129">
    <property type="entry name" value="ATPase_NBD"/>
</dbReference>
<evidence type="ECO:0000313" key="2">
    <source>
        <dbReference type="Proteomes" id="UP000472277"/>
    </source>
</evidence>
<proteinExistence type="predicted"/>
<reference evidence="1" key="2">
    <citation type="submission" date="2025-09" db="UniProtKB">
        <authorList>
            <consortium name="Ensembl"/>
        </authorList>
    </citation>
    <scope>IDENTIFICATION</scope>
</reference>
<dbReference type="Gene3D" id="3.90.640.10">
    <property type="entry name" value="Actin, Chain A, domain 4"/>
    <property type="match status" value="1"/>
</dbReference>
<gene>
    <name evidence="1" type="primary">ACTR5</name>
</gene>
<organism evidence="1 2">
    <name type="scientific">Salmo trutta</name>
    <name type="common">Brown trout</name>
    <dbReference type="NCBI Taxonomy" id="8032"/>
    <lineage>
        <taxon>Eukaryota</taxon>
        <taxon>Metazoa</taxon>
        <taxon>Chordata</taxon>
        <taxon>Craniata</taxon>
        <taxon>Vertebrata</taxon>
        <taxon>Euteleostomi</taxon>
        <taxon>Actinopterygii</taxon>
        <taxon>Neopterygii</taxon>
        <taxon>Teleostei</taxon>
        <taxon>Protacanthopterygii</taxon>
        <taxon>Salmoniformes</taxon>
        <taxon>Salmonidae</taxon>
        <taxon>Salmoninae</taxon>
        <taxon>Salmo</taxon>
    </lineage>
</organism>
<dbReference type="InterPro" id="IPR004000">
    <property type="entry name" value="Actin"/>
</dbReference>
<name>A0A674EFP3_SALTR</name>
<evidence type="ECO:0000313" key="1">
    <source>
        <dbReference type="Ensembl" id="ENSSTUP00000106512.1"/>
    </source>
</evidence>
<dbReference type="PANTHER" id="PTHR11937">
    <property type="entry name" value="ACTIN"/>
    <property type="match status" value="1"/>
</dbReference>
<reference evidence="1" key="1">
    <citation type="submission" date="2025-08" db="UniProtKB">
        <authorList>
            <consortium name="Ensembl"/>
        </authorList>
    </citation>
    <scope>IDENTIFICATION</scope>
</reference>